<accession>A0A9D5BU96</accession>
<dbReference type="Proteomes" id="UP001085076">
    <property type="component" value="Unassembled WGS sequence"/>
</dbReference>
<protein>
    <submittedName>
        <fullName evidence="1">Uncharacterized protein</fullName>
    </submittedName>
</protein>
<dbReference type="CDD" id="cd23375">
    <property type="entry name" value="beta-trefoil_STI_VvMLP-like"/>
    <property type="match status" value="1"/>
</dbReference>
<evidence type="ECO:0000313" key="2">
    <source>
        <dbReference type="Proteomes" id="UP001085076"/>
    </source>
</evidence>
<keyword evidence="2" id="KW-1185">Reference proteome</keyword>
<dbReference type="EMBL" id="JAGGNH010000053">
    <property type="protein sequence ID" value="KAJ0960909.1"/>
    <property type="molecule type" value="Genomic_DNA"/>
</dbReference>
<dbReference type="AlphaFoldDB" id="A0A9D5BU96"/>
<dbReference type="InterPro" id="IPR011065">
    <property type="entry name" value="Kunitz_inhibitor_STI-like_sf"/>
</dbReference>
<proteinExistence type="predicted"/>
<dbReference type="PANTHER" id="PTHR33107:SF5">
    <property type="entry name" value="KUNITZ TRYPSIN INHIBITOR 5"/>
    <property type="match status" value="1"/>
</dbReference>
<dbReference type="PROSITE" id="PS00283">
    <property type="entry name" value="SOYBEAN_KUNITZ"/>
    <property type="match status" value="1"/>
</dbReference>
<organism evidence="1 2">
    <name type="scientific">Dioscorea zingiberensis</name>
    <dbReference type="NCBI Taxonomy" id="325984"/>
    <lineage>
        <taxon>Eukaryota</taxon>
        <taxon>Viridiplantae</taxon>
        <taxon>Streptophyta</taxon>
        <taxon>Embryophyta</taxon>
        <taxon>Tracheophyta</taxon>
        <taxon>Spermatophyta</taxon>
        <taxon>Magnoliopsida</taxon>
        <taxon>Liliopsida</taxon>
        <taxon>Dioscoreales</taxon>
        <taxon>Dioscoreaceae</taxon>
        <taxon>Dioscorea</taxon>
    </lineage>
</organism>
<dbReference type="SMART" id="SM00452">
    <property type="entry name" value="STI"/>
    <property type="match status" value="1"/>
</dbReference>
<dbReference type="GO" id="GO:0004866">
    <property type="term" value="F:endopeptidase inhibitor activity"/>
    <property type="evidence" value="ECO:0007669"/>
    <property type="project" value="InterPro"/>
</dbReference>
<dbReference type="PRINTS" id="PR00291">
    <property type="entry name" value="KUNITZINHBTR"/>
</dbReference>
<evidence type="ECO:0000313" key="1">
    <source>
        <dbReference type="EMBL" id="KAJ0960909.1"/>
    </source>
</evidence>
<dbReference type="Gene3D" id="2.80.10.50">
    <property type="match status" value="1"/>
</dbReference>
<name>A0A9D5BU96_9LILI</name>
<sequence>MNYIPHCIDLFTITMNYYQLLLLTILLSSICSSSTAITEVVLDTDGNILKPGLEYYIRPAARDIAGGLIVASPNNSCPLLVGQARSGADLGYPVIFSPVNPDAETLNLGTDTNIQFQVITTCILSNVWRLIGSEDDTGRYYVSTDGVKGNPGMDTLSNWFNVQEYMGSYYKLGFCPGVCDYCRPVCGDLGIVIVDGQRWLVLSDQPFPFEFVKA</sequence>
<gene>
    <name evidence="1" type="ORF">J5N97_001207</name>
</gene>
<dbReference type="SUPFAM" id="SSF50386">
    <property type="entry name" value="STI-like"/>
    <property type="match status" value="1"/>
</dbReference>
<comment type="caution">
    <text evidence="1">The sequence shown here is derived from an EMBL/GenBank/DDBJ whole genome shotgun (WGS) entry which is preliminary data.</text>
</comment>
<dbReference type="PANTHER" id="PTHR33107">
    <property type="entry name" value="KUNITZ TRYPSIN INHIBITOR 2"/>
    <property type="match status" value="1"/>
</dbReference>
<dbReference type="OrthoDB" id="1918435at2759"/>
<reference evidence="1 2" key="1">
    <citation type="journal article" date="2022" name="Hortic Res">
        <title>The genome of Dioscorea zingiberensis sheds light on the biosynthesis, origin and evolution of the medicinally important diosgenin saponins.</title>
        <authorList>
            <person name="Li Y."/>
            <person name="Tan C."/>
            <person name="Li Z."/>
            <person name="Guo J."/>
            <person name="Li S."/>
            <person name="Chen X."/>
            <person name="Wang C."/>
            <person name="Dai X."/>
            <person name="Yang H."/>
            <person name="Song W."/>
            <person name="Hou L."/>
            <person name="Xu J."/>
            <person name="Tong Z."/>
            <person name="Xu A."/>
            <person name="Yuan X."/>
            <person name="Wang W."/>
            <person name="Yang Q."/>
            <person name="Chen L."/>
            <person name="Sun Z."/>
            <person name="Wang K."/>
            <person name="Pan B."/>
            <person name="Chen J."/>
            <person name="Bao Y."/>
            <person name="Liu F."/>
            <person name="Qi X."/>
            <person name="Gang D.R."/>
            <person name="Wen J."/>
            <person name="Li J."/>
        </authorList>
    </citation>
    <scope>NUCLEOTIDE SEQUENCE [LARGE SCALE GENOMIC DNA]</scope>
    <source>
        <strain evidence="1">Dzin_1.0</strain>
    </source>
</reference>
<dbReference type="InterPro" id="IPR002160">
    <property type="entry name" value="Prot_inh_Kunz-lg"/>
</dbReference>
<dbReference type="Pfam" id="PF00197">
    <property type="entry name" value="Kunitz_legume"/>
    <property type="match status" value="1"/>
</dbReference>